<reference evidence="11" key="2">
    <citation type="submission" date="2023-01" db="EMBL/GenBank/DDBJ databases">
        <authorList>
            <person name="Sun Q."/>
            <person name="Evtushenko L."/>
        </authorList>
    </citation>
    <scope>NUCLEOTIDE SEQUENCE</scope>
    <source>
        <strain evidence="11">VKM B-1513</strain>
    </source>
</reference>
<evidence type="ECO:0000256" key="1">
    <source>
        <dbReference type="ARBA" id="ARBA00004418"/>
    </source>
</evidence>
<gene>
    <name evidence="11" type="ORF">GCM10017621_30420</name>
</gene>
<dbReference type="PANTHER" id="PTHR35272">
    <property type="entry name" value="THIOL:DISULFIDE INTERCHANGE PROTEIN DSBC-RELATED"/>
    <property type="match status" value="1"/>
</dbReference>
<name>A0A9W6MQ15_9PROT</name>
<evidence type="ECO:0000256" key="5">
    <source>
        <dbReference type="ARBA" id="ARBA00023157"/>
    </source>
</evidence>
<dbReference type="Pfam" id="PF10411">
    <property type="entry name" value="DsbC_N"/>
    <property type="match status" value="1"/>
</dbReference>
<evidence type="ECO:0000256" key="8">
    <source>
        <dbReference type="SAM" id="Phobius"/>
    </source>
</evidence>
<evidence type="ECO:0000256" key="4">
    <source>
        <dbReference type="ARBA" id="ARBA00022764"/>
    </source>
</evidence>
<dbReference type="CDD" id="cd03020">
    <property type="entry name" value="DsbA_DsbC_DsbG"/>
    <property type="match status" value="1"/>
</dbReference>
<dbReference type="InterPro" id="IPR009094">
    <property type="entry name" value="DiS-bond_isomerase_DsbC/G_N_sf"/>
</dbReference>
<keyword evidence="8" id="KW-0472">Membrane</keyword>
<dbReference type="Gene3D" id="3.10.450.70">
    <property type="entry name" value="Disulphide bond isomerase, DsbC/G, N-terminal"/>
    <property type="match status" value="1"/>
</dbReference>
<dbReference type="EMBL" id="BSFE01000011">
    <property type="protein sequence ID" value="GLK53534.1"/>
    <property type="molecule type" value="Genomic_DNA"/>
</dbReference>
<evidence type="ECO:0000313" key="12">
    <source>
        <dbReference type="Proteomes" id="UP001143486"/>
    </source>
</evidence>
<evidence type="ECO:0000256" key="2">
    <source>
        <dbReference type="ARBA" id="ARBA00009813"/>
    </source>
</evidence>
<evidence type="ECO:0000256" key="7">
    <source>
        <dbReference type="RuleBase" id="RU364038"/>
    </source>
</evidence>
<proteinExistence type="inferred from homology"/>
<dbReference type="RefSeq" id="WP_271187882.1">
    <property type="nucleotide sequence ID" value="NZ_BSFE01000011.1"/>
</dbReference>
<comment type="subcellular location">
    <subcellularLocation>
        <location evidence="1 7">Periplasm</location>
    </subcellularLocation>
</comment>
<keyword evidence="6 7" id="KW-0676">Redox-active center</keyword>
<keyword evidence="4 7" id="KW-0574">Periplasm</keyword>
<sequence>MSEDTHNQSAANAKPLLGGRNLTILVAAVTGVLGFVGGSLVSSLDSASPDDIRASIGSVIPGANVTSVDCGVGGDVCEVLIEDTVLYVDRTGRYAFAGSMLDLHERIDLTAQRQEELERFAALTGTRRVAAAAGSAGTAVRQPAQPAPPQNDFGPELSTVDVTLPIENAVVYNGGQDLPVIHVFADLTCPYCQRLHAEFASIEGYEIREYFVDWLGRGGGERARLVLCADDRAAAASEMYAGGNVGVTRPREECDAEYAGIVEQNTAFAQSFGMRGTPTMVHEDGRRYQGGYAPAATVLAWASAS</sequence>
<keyword evidence="8" id="KW-1133">Transmembrane helix</keyword>
<keyword evidence="8" id="KW-0812">Transmembrane</keyword>
<dbReference type="Proteomes" id="UP001143486">
    <property type="component" value="Unassembled WGS sequence"/>
</dbReference>
<feature type="domain" description="Disulphide bond isomerase DsbC/G N-terminal" evidence="9">
    <location>
        <begin position="46"/>
        <end position="111"/>
    </location>
</feature>
<dbReference type="InterPro" id="IPR036249">
    <property type="entry name" value="Thioredoxin-like_sf"/>
</dbReference>
<dbReference type="SUPFAM" id="SSF52833">
    <property type="entry name" value="Thioredoxin-like"/>
    <property type="match status" value="1"/>
</dbReference>
<evidence type="ECO:0000259" key="10">
    <source>
        <dbReference type="Pfam" id="PF13098"/>
    </source>
</evidence>
<keyword evidence="12" id="KW-1185">Reference proteome</keyword>
<dbReference type="GO" id="GO:0042597">
    <property type="term" value="C:periplasmic space"/>
    <property type="evidence" value="ECO:0007669"/>
    <property type="project" value="UniProtKB-SubCell"/>
</dbReference>
<comment type="caution">
    <text evidence="11">The sequence shown here is derived from an EMBL/GenBank/DDBJ whole genome shotgun (WGS) entry which is preliminary data.</text>
</comment>
<organism evidence="11 12">
    <name type="scientific">Maricaulis virginensis</name>
    <dbReference type="NCBI Taxonomy" id="144022"/>
    <lineage>
        <taxon>Bacteria</taxon>
        <taxon>Pseudomonadati</taxon>
        <taxon>Pseudomonadota</taxon>
        <taxon>Alphaproteobacteria</taxon>
        <taxon>Maricaulales</taxon>
        <taxon>Maricaulaceae</taxon>
        <taxon>Maricaulis</taxon>
    </lineage>
</organism>
<accession>A0A9W6MQ15</accession>
<evidence type="ECO:0000313" key="11">
    <source>
        <dbReference type="EMBL" id="GLK53534.1"/>
    </source>
</evidence>
<comment type="function">
    <text evidence="7">Required for disulfide bond formation in some periplasmic proteins. Acts by transferring its disulfide bond to other proteins and is reduced in the process.</text>
</comment>
<feature type="domain" description="Thioredoxin-like fold" evidence="10">
    <location>
        <begin position="176"/>
        <end position="301"/>
    </location>
</feature>
<keyword evidence="3 7" id="KW-0732">Signal</keyword>
<dbReference type="InterPro" id="IPR051470">
    <property type="entry name" value="Thiol:disulfide_interchange"/>
</dbReference>
<evidence type="ECO:0000256" key="6">
    <source>
        <dbReference type="ARBA" id="ARBA00023284"/>
    </source>
</evidence>
<dbReference type="PANTHER" id="PTHR35272:SF3">
    <property type="entry name" value="THIOL:DISULFIDE INTERCHANGE PROTEIN DSBC"/>
    <property type="match status" value="1"/>
</dbReference>
<protein>
    <recommendedName>
        <fullName evidence="7">Thiol:disulfide interchange protein</fullName>
    </recommendedName>
</protein>
<dbReference type="InterPro" id="IPR033954">
    <property type="entry name" value="DiS-bond_Isoase_DsbC/G"/>
</dbReference>
<evidence type="ECO:0000256" key="3">
    <source>
        <dbReference type="ARBA" id="ARBA00022729"/>
    </source>
</evidence>
<comment type="similarity">
    <text evidence="2 7">Belongs to the thioredoxin family. DsbC subfamily.</text>
</comment>
<feature type="transmembrane region" description="Helical" evidence="8">
    <location>
        <begin position="21"/>
        <end position="41"/>
    </location>
</feature>
<reference evidence="11" key="1">
    <citation type="journal article" date="2014" name="Int. J. Syst. Evol. Microbiol.">
        <title>Complete genome sequence of Corynebacterium casei LMG S-19264T (=DSM 44701T), isolated from a smear-ripened cheese.</title>
        <authorList>
            <consortium name="US DOE Joint Genome Institute (JGI-PGF)"/>
            <person name="Walter F."/>
            <person name="Albersmeier A."/>
            <person name="Kalinowski J."/>
            <person name="Ruckert C."/>
        </authorList>
    </citation>
    <scope>NUCLEOTIDE SEQUENCE</scope>
    <source>
        <strain evidence="11">VKM B-1513</strain>
    </source>
</reference>
<dbReference type="Pfam" id="PF13098">
    <property type="entry name" value="Thioredoxin_2"/>
    <property type="match status" value="1"/>
</dbReference>
<keyword evidence="5" id="KW-1015">Disulfide bond</keyword>
<dbReference type="InterPro" id="IPR018950">
    <property type="entry name" value="DiS-bond_isomerase_DsbC/G_N"/>
</dbReference>
<evidence type="ECO:0000259" key="9">
    <source>
        <dbReference type="Pfam" id="PF10411"/>
    </source>
</evidence>
<dbReference type="AlphaFoldDB" id="A0A9W6MQ15"/>
<dbReference type="SUPFAM" id="SSF54423">
    <property type="entry name" value="DsbC/DsbG N-terminal domain-like"/>
    <property type="match status" value="1"/>
</dbReference>
<dbReference type="Gene3D" id="3.40.30.10">
    <property type="entry name" value="Glutaredoxin"/>
    <property type="match status" value="1"/>
</dbReference>
<dbReference type="InterPro" id="IPR012336">
    <property type="entry name" value="Thioredoxin-like_fold"/>
</dbReference>